<dbReference type="RefSeq" id="WP_078745372.1">
    <property type="nucleotide sequence ID" value="NZ_FUXG01000011.1"/>
</dbReference>
<evidence type="ECO:0008006" key="3">
    <source>
        <dbReference type="Google" id="ProtNLM"/>
    </source>
</evidence>
<gene>
    <name evidence="1" type="ORF">BTE48_03955</name>
</gene>
<evidence type="ECO:0000313" key="2">
    <source>
        <dbReference type="Proteomes" id="UP000191418"/>
    </source>
</evidence>
<dbReference type="InterPro" id="IPR010836">
    <property type="entry name" value="SapC"/>
</dbReference>
<sequence>MAKFAPLMHNVHQYSGWEKTQSYDFTAADALAPISVAELSQLVPRYATAFYRADSDQSFQYVAILGLYPGHNLYVAPNGQWIGGYVPAVYRGYPFRILPVQESDKLALCIDEESTNFQTEISDTSERFFNNEGELSELMVQVKAFLQAQYSSRALTEGLIDLLNEYGLLSPWSIKIEGLPEHIPPHTNLYHINEKALKELDADKLKVLNLRGALSLAYGQMFSEHRMKELIALYDIRAKQSSKSEEINLDDVFGEQEDDLFKF</sequence>
<proteinExistence type="predicted"/>
<dbReference type="OrthoDB" id="9806524at2"/>
<organism evidence="1 2">
    <name type="scientific">Oceanospirillum multiglobuliferum</name>
    <dbReference type="NCBI Taxonomy" id="64969"/>
    <lineage>
        <taxon>Bacteria</taxon>
        <taxon>Pseudomonadati</taxon>
        <taxon>Pseudomonadota</taxon>
        <taxon>Gammaproteobacteria</taxon>
        <taxon>Oceanospirillales</taxon>
        <taxon>Oceanospirillaceae</taxon>
        <taxon>Oceanospirillum</taxon>
    </lineage>
</organism>
<reference evidence="1 2" key="1">
    <citation type="submission" date="2017-01" db="EMBL/GenBank/DDBJ databases">
        <title>Genome Sequencing of a Marine Spirillum, Oceanospirillum multiglobuliferum ATCC 33336, from Japan.</title>
        <authorList>
            <person name="Carney J.G."/>
            <person name="Trachtenberg A.M."/>
            <person name="Rheaume B.A."/>
            <person name="Linnane J.D."/>
            <person name="Pitts N.L."/>
            <person name="Mykles D.L."/>
            <person name="Maclea K.S."/>
        </authorList>
    </citation>
    <scope>NUCLEOTIDE SEQUENCE [LARGE SCALE GENOMIC DNA]</scope>
    <source>
        <strain evidence="1 2">ATCC 33336</strain>
    </source>
</reference>
<protein>
    <recommendedName>
        <fullName evidence="3">Peptidase</fullName>
    </recommendedName>
</protein>
<dbReference type="STRING" id="64969.SAMN02745127_01771"/>
<accession>A0A1T4Q7S7</accession>
<dbReference type="Proteomes" id="UP000191418">
    <property type="component" value="Unassembled WGS sequence"/>
</dbReference>
<name>A0A1T4Q7S7_9GAMM</name>
<dbReference type="EMBL" id="MTSM01000003">
    <property type="protein sequence ID" value="OPX56584.1"/>
    <property type="molecule type" value="Genomic_DNA"/>
</dbReference>
<dbReference type="Pfam" id="PF07277">
    <property type="entry name" value="SapC"/>
    <property type="match status" value="1"/>
</dbReference>
<keyword evidence="2" id="KW-1185">Reference proteome</keyword>
<dbReference type="AlphaFoldDB" id="A0A1T4Q7S7"/>
<evidence type="ECO:0000313" key="1">
    <source>
        <dbReference type="EMBL" id="OPX56584.1"/>
    </source>
</evidence>
<comment type="caution">
    <text evidence="1">The sequence shown here is derived from an EMBL/GenBank/DDBJ whole genome shotgun (WGS) entry which is preliminary data.</text>
</comment>